<name>A0A0A9FSG2_ARUDO</name>
<sequence>MPSCSDTVFFPKSALFQWKSLDILLRKQNLVPSQDFIAFLPFSISWLQHN</sequence>
<protein>
    <submittedName>
        <fullName evidence="1">Uncharacterized protein</fullName>
    </submittedName>
</protein>
<reference evidence="1" key="1">
    <citation type="submission" date="2014-09" db="EMBL/GenBank/DDBJ databases">
        <authorList>
            <person name="Magalhaes I.L.F."/>
            <person name="Oliveira U."/>
            <person name="Santos F.R."/>
            <person name="Vidigal T.H.D.A."/>
            <person name="Brescovit A.D."/>
            <person name="Santos A.J."/>
        </authorList>
    </citation>
    <scope>NUCLEOTIDE SEQUENCE</scope>
    <source>
        <tissue evidence="1">Shoot tissue taken approximately 20 cm above the soil surface</tissue>
    </source>
</reference>
<dbReference type="AlphaFoldDB" id="A0A0A9FSG2"/>
<evidence type="ECO:0000313" key="1">
    <source>
        <dbReference type="EMBL" id="JAE14144.1"/>
    </source>
</evidence>
<accession>A0A0A9FSG2</accession>
<dbReference type="EMBL" id="GBRH01183752">
    <property type="protein sequence ID" value="JAE14144.1"/>
    <property type="molecule type" value="Transcribed_RNA"/>
</dbReference>
<reference evidence="1" key="2">
    <citation type="journal article" date="2015" name="Data Brief">
        <title>Shoot transcriptome of the giant reed, Arundo donax.</title>
        <authorList>
            <person name="Barrero R.A."/>
            <person name="Guerrero F.D."/>
            <person name="Moolhuijzen P."/>
            <person name="Goolsby J.A."/>
            <person name="Tidwell J."/>
            <person name="Bellgard S.E."/>
            <person name="Bellgard M.I."/>
        </authorList>
    </citation>
    <scope>NUCLEOTIDE SEQUENCE</scope>
    <source>
        <tissue evidence="1">Shoot tissue taken approximately 20 cm above the soil surface</tissue>
    </source>
</reference>
<proteinExistence type="predicted"/>
<organism evidence="1">
    <name type="scientific">Arundo donax</name>
    <name type="common">Giant reed</name>
    <name type="synonym">Donax arundinaceus</name>
    <dbReference type="NCBI Taxonomy" id="35708"/>
    <lineage>
        <taxon>Eukaryota</taxon>
        <taxon>Viridiplantae</taxon>
        <taxon>Streptophyta</taxon>
        <taxon>Embryophyta</taxon>
        <taxon>Tracheophyta</taxon>
        <taxon>Spermatophyta</taxon>
        <taxon>Magnoliopsida</taxon>
        <taxon>Liliopsida</taxon>
        <taxon>Poales</taxon>
        <taxon>Poaceae</taxon>
        <taxon>PACMAD clade</taxon>
        <taxon>Arundinoideae</taxon>
        <taxon>Arundineae</taxon>
        <taxon>Arundo</taxon>
    </lineage>
</organism>